<evidence type="ECO:0000256" key="1">
    <source>
        <dbReference type="ARBA" id="ARBA00023157"/>
    </source>
</evidence>
<dbReference type="Gene3D" id="3.40.30.10">
    <property type="entry name" value="Glutaredoxin"/>
    <property type="match status" value="1"/>
</dbReference>
<gene>
    <name evidence="3" type="ORF">ACHKAR_08185</name>
</gene>
<evidence type="ECO:0000259" key="2">
    <source>
        <dbReference type="PROSITE" id="PS51352"/>
    </source>
</evidence>
<dbReference type="PANTHER" id="PTHR46115">
    <property type="entry name" value="THIOREDOXIN-LIKE PROTEIN 1"/>
    <property type="match status" value="1"/>
</dbReference>
<proteinExistence type="predicted"/>
<sequence>MAVDLITDNDFENVITSNEKVVVKYFADWCGNCRLFSPKFKRLSNDERFEGVTFLDVNAEKSPEARRAGGVTNLPYFAVFKNGELLEGFAGSKEDAVVELISKLN</sequence>
<dbReference type="SUPFAM" id="SSF52833">
    <property type="entry name" value="Thioredoxin-like"/>
    <property type="match status" value="1"/>
</dbReference>
<dbReference type="PROSITE" id="PS51352">
    <property type="entry name" value="THIOREDOXIN_2"/>
    <property type="match status" value="1"/>
</dbReference>
<comment type="caution">
    <text evidence="3">The sequence shown here is derived from an EMBL/GenBank/DDBJ whole genome shotgun (WGS) entry which is preliminary data.</text>
</comment>
<evidence type="ECO:0000313" key="4">
    <source>
        <dbReference type="Proteomes" id="UP001610063"/>
    </source>
</evidence>
<feature type="domain" description="Thioredoxin" evidence="2">
    <location>
        <begin position="1"/>
        <end position="105"/>
    </location>
</feature>
<protein>
    <submittedName>
        <fullName evidence="3">Thioredoxin family protein</fullName>
    </submittedName>
</protein>
<dbReference type="RefSeq" id="WP_159579725.1">
    <property type="nucleotide sequence ID" value="NZ_JBIPKE010000015.1"/>
</dbReference>
<dbReference type="CDD" id="cd02947">
    <property type="entry name" value="TRX_family"/>
    <property type="match status" value="1"/>
</dbReference>
<organism evidence="3 4">
    <name type="scientific">Marinoscillum luteum</name>
    <dbReference type="NCBI Taxonomy" id="861051"/>
    <lineage>
        <taxon>Bacteria</taxon>
        <taxon>Pseudomonadati</taxon>
        <taxon>Bacteroidota</taxon>
        <taxon>Cytophagia</taxon>
        <taxon>Cytophagales</taxon>
        <taxon>Reichenbachiellaceae</taxon>
        <taxon>Marinoscillum</taxon>
    </lineage>
</organism>
<accession>A0ABW7N757</accession>
<name>A0ABW7N757_9BACT</name>
<dbReference type="Pfam" id="PF00085">
    <property type="entry name" value="Thioredoxin"/>
    <property type="match status" value="1"/>
</dbReference>
<dbReference type="InterPro" id="IPR013766">
    <property type="entry name" value="Thioredoxin_domain"/>
</dbReference>
<keyword evidence="1" id="KW-1015">Disulfide bond</keyword>
<dbReference type="InterPro" id="IPR036249">
    <property type="entry name" value="Thioredoxin-like_sf"/>
</dbReference>
<evidence type="ECO:0000313" key="3">
    <source>
        <dbReference type="EMBL" id="MFH6983411.1"/>
    </source>
</evidence>
<reference evidence="3 4" key="1">
    <citation type="journal article" date="2013" name="Int. J. Syst. Evol. Microbiol.">
        <title>Marinoscillum luteum sp. nov., isolated from marine sediment.</title>
        <authorList>
            <person name="Cha I.T."/>
            <person name="Park S.J."/>
            <person name="Kim S.J."/>
            <person name="Kim J.G."/>
            <person name="Jung M.Y."/>
            <person name="Shin K.S."/>
            <person name="Kwon K.K."/>
            <person name="Yang S.H."/>
            <person name="Seo Y.S."/>
            <person name="Rhee S.K."/>
        </authorList>
    </citation>
    <scope>NUCLEOTIDE SEQUENCE [LARGE SCALE GENOMIC DNA]</scope>
    <source>
        <strain evidence="3 4">KCTC 23939</strain>
    </source>
</reference>
<dbReference type="Proteomes" id="UP001610063">
    <property type="component" value="Unassembled WGS sequence"/>
</dbReference>
<keyword evidence="4" id="KW-1185">Reference proteome</keyword>
<dbReference type="EMBL" id="JBIPKE010000015">
    <property type="protein sequence ID" value="MFH6983411.1"/>
    <property type="molecule type" value="Genomic_DNA"/>
</dbReference>